<keyword evidence="2" id="KW-1185">Reference proteome</keyword>
<protein>
    <submittedName>
        <fullName evidence="1">Uncharacterized protein</fullName>
    </submittedName>
</protein>
<reference evidence="1 2" key="1">
    <citation type="submission" date="2018-04" db="EMBL/GenBank/DDBJ databases">
        <authorList>
            <person name="Vogel A."/>
        </authorList>
    </citation>
    <scope>NUCLEOTIDE SEQUENCE [LARGE SCALE GENOMIC DNA]</scope>
</reference>
<sequence>MQVLFKVCRFGLIVDFSVDISPIMPTQVSIKSSHPDVTLQGARGITPTHSLSFSCDLGMPLSNTTKWLFGNF</sequence>
<dbReference type="Proteomes" id="UP000595140">
    <property type="component" value="Unassembled WGS sequence"/>
</dbReference>
<name>A0A484LVC5_9ASTE</name>
<organism evidence="1 2">
    <name type="scientific">Cuscuta campestris</name>
    <dbReference type="NCBI Taxonomy" id="132261"/>
    <lineage>
        <taxon>Eukaryota</taxon>
        <taxon>Viridiplantae</taxon>
        <taxon>Streptophyta</taxon>
        <taxon>Embryophyta</taxon>
        <taxon>Tracheophyta</taxon>
        <taxon>Spermatophyta</taxon>
        <taxon>Magnoliopsida</taxon>
        <taxon>eudicotyledons</taxon>
        <taxon>Gunneridae</taxon>
        <taxon>Pentapetalae</taxon>
        <taxon>asterids</taxon>
        <taxon>lamiids</taxon>
        <taxon>Solanales</taxon>
        <taxon>Convolvulaceae</taxon>
        <taxon>Cuscuteae</taxon>
        <taxon>Cuscuta</taxon>
        <taxon>Cuscuta subgen. Grammica</taxon>
        <taxon>Cuscuta sect. Cleistogrammica</taxon>
    </lineage>
</organism>
<proteinExistence type="predicted"/>
<dbReference type="AlphaFoldDB" id="A0A484LVC5"/>
<evidence type="ECO:0000313" key="1">
    <source>
        <dbReference type="EMBL" id="VFQ79738.1"/>
    </source>
</evidence>
<dbReference type="EMBL" id="OOIL02002010">
    <property type="protein sequence ID" value="VFQ79738.1"/>
    <property type="molecule type" value="Genomic_DNA"/>
</dbReference>
<accession>A0A484LVC5</accession>
<gene>
    <name evidence="1" type="ORF">CCAM_LOCUS21514</name>
</gene>
<evidence type="ECO:0000313" key="2">
    <source>
        <dbReference type="Proteomes" id="UP000595140"/>
    </source>
</evidence>